<proteinExistence type="inferred from homology"/>
<evidence type="ECO:0000256" key="2">
    <source>
        <dbReference type="ARBA" id="ARBA00005692"/>
    </source>
</evidence>
<reference evidence="7" key="1">
    <citation type="journal article" date="2013" name="Genetics">
        <title>The draft genome and transcriptome of Panagrellus redivivus are shaped by the harsh demands of a free-living lifestyle.</title>
        <authorList>
            <person name="Srinivasan J."/>
            <person name="Dillman A.R."/>
            <person name="Macchietto M.G."/>
            <person name="Heikkinen L."/>
            <person name="Lakso M."/>
            <person name="Fracchia K.M."/>
            <person name="Antoshechkin I."/>
            <person name="Mortazavi A."/>
            <person name="Wong G."/>
            <person name="Sternberg P.W."/>
        </authorList>
    </citation>
    <scope>NUCLEOTIDE SEQUENCE [LARGE SCALE GENOMIC DNA]</scope>
    <source>
        <strain evidence="7">MT8872</strain>
    </source>
</reference>
<dbReference type="Pfam" id="PF02118">
    <property type="entry name" value="Srg"/>
    <property type="match status" value="1"/>
</dbReference>
<dbReference type="GO" id="GO:0007606">
    <property type="term" value="P:sensory perception of chemical stimulus"/>
    <property type="evidence" value="ECO:0007669"/>
    <property type="project" value="UniProtKB-UniRule"/>
</dbReference>
<dbReference type="WBParaSite" id="Pan_g6688.t1">
    <property type="protein sequence ID" value="Pan_g6688.t1"/>
    <property type="gene ID" value="Pan_g6688"/>
</dbReference>
<organism evidence="7 8">
    <name type="scientific">Panagrellus redivivus</name>
    <name type="common">Microworm</name>
    <dbReference type="NCBI Taxonomy" id="6233"/>
    <lineage>
        <taxon>Eukaryota</taxon>
        <taxon>Metazoa</taxon>
        <taxon>Ecdysozoa</taxon>
        <taxon>Nematoda</taxon>
        <taxon>Chromadorea</taxon>
        <taxon>Rhabditida</taxon>
        <taxon>Tylenchina</taxon>
        <taxon>Panagrolaimomorpha</taxon>
        <taxon>Panagrolaimoidea</taxon>
        <taxon>Panagrolaimidae</taxon>
        <taxon>Panagrellus</taxon>
    </lineage>
</organism>
<keyword evidence="7" id="KW-1185">Reference proteome</keyword>
<feature type="transmembrane region" description="Helical" evidence="6">
    <location>
        <begin position="55"/>
        <end position="78"/>
    </location>
</feature>
<feature type="transmembrane region" description="Helical" evidence="6">
    <location>
        <begin position="23"/>
        <end position="49"/>
    </location>
</feature>
<feature type="transmembrane region" description="Helical" evidence="6">
    <location>
        <begin position="211"/>
        <end position="237"/>
    </location>
</feature>
<dbReference type="InterPro" id="IPR000609">
    <property type="entry name" value="7TM_GPCR_serpentine_rcpt_Srg"/>
</dbReference>
<evidence type="ECO:0000256" key="1">
    <source>
        <dbReference type="ARBA" id="ARBA00004141"/>
    </source>
</evidence>
<accession>A0A7E4W5I3</accession>
<dbReference type="GO" id="GO:0016020">
    <property type="term" value="C:membrane"/>
    <property type="evidence" value="ECO:0007669"/>
    <property type="project" value="UniProtKB-SubCell"/>
</dbReference>
<feature type="transmembrane region" description="Helical" evidence="6">
    <location>
        <begin position="99"/>
        <end position="119"/>
    </location>
</feature>
<keyword evidence="4 6" id="KW-1133">Transmembrane helix</keyword>
<evidence type="ECO:0000256" key="3">
    <source>
        <dbReference type="ARBA" id="ARBA00022692"/>
    </source>
</evidence>
<comment type="subcellular location">
    <subcellularLocation>
        <location evidence="1">Membrane</location>
        <topology evidence="1">Multi-pass membrane protein</topology>
    </subcellularLocation>
</comment>
<evidence type="ECO:0000313" key="7">
    <source>
        <dbReference type="Proteomes" id="UP000492821"/>
    </source>
</evidence>
<keyword evidence="3 6" id="KW-0812">Transmembrane</keyword>
<name>A0A7E4W5I3_PANRE</name>
<evidence type="ECO:0000256" key="4">
    <source>
        <dbReference type="ARBA" id="ARBA00022989"/>
    </source>
</evidence>
<feature type="transmembrane region" description="Helical" evidence="6">
    <location>
        <begin position="179"/>
        <end position="199"/>
    </location>
</feature>
<protein>
    <recommendedName>
        <fullName evidence="6">Serpentine receptor class gamma</fullName>
    </recommendedName>
</protein>
<keyword evidence="5 6" id="KW-0472">Membrane</keyword>
<comment type="similarity">
    <text evidence="2 6">Belongs to the nematode receptor-like protein srg family.</text>
</comment>
<sequence>MISVTVFLIREFAIASSAFRQPFYVFIFIFTVSFNIAVSISAVAYSGLLSADGEVVFYLIVLRYYTLVVGAWNTAVCFNRVTAIVFPLKYSKMWTRTSTSFLIFAFLAYPFAFQIPFLLNDCWFSMLTKSCVEYQVLHMYIVAVSVIVNALLGMFLIIIALGIARYNGKMASQALEIKLILQTLATSIMLLCVGVTKMISMQKFYEGNMSLHQLLALIGSIFLALYSHVVIGGLFLAR</sequence>
<evidence type="ECO:0000256" key="6">
    <source>
        <dbReference type="RuleBase" id="RU280813"/>
    </source>
</evidence>
<dbReference type="GO" id="GO:0004888">
    <property type="term" value="F:transmembrane signaling receptor activity"/>
    <property type="evidence" value="ECO:0007669"/>
    <property type="project" value="InterPro"/>
</dbReference>
<comment type="caution">
    <text evidence="6">Lacks conserved residue(s) required for the propagation of feature annotation.</text>
</comment>
<feature type="transmembrane region" description="Helical" evidence="6">
    <location>
        <begin position="139"/>
        <end position="167"/>
    </location>
</feature>
<evidence type="ECO:0000313" key="8">
    <source>
        <dbReference type="WBParaSite" id="Pan_g6688.t1"/>
    </source>
</evidence>
<reference evidence="8" key="2">
    <citation type="submission" date="2020-10" db="UniProtKB">
        <authorList>
            <consortium name="WormBaseParasite"/>
        </authorList>
    </citation>
    <scope>IDENTIFICATION</scope>
</reference>
<dbReference type="Proteomes" id="UP000492821">
    <property type="component" value="Unassembled WGS sequence"/>
</dbReference>
<evidence type="ECO:0000256" key="5">
    <source>
        <dbReference type="ARBA" id="ARBA00023136"/>
    </source>
</evidence>
<dbReference type="AlphaFoldDB" id="A0A7E4W5I3"/>